<evidence type="ECO:0000313" key="5">
    <source>
        <dbReference type="EMBL" id="TET45562.1"/>
    </source>
</evidence>
<evidence type="ECO:0000256" key="1">
    <source>
        <dbReference type="ARBA" id="ARBA00000085"/>
    </source>
</evidence>
<feature type="compositionally biased region" description="Acidic residues" evidence="3">
    <location>
        <begin position="150"/>
        <end position="160"/>
    </location>
</feature>
<dbReference type="InterPro" id="IPR005467">
    <property type="entry name" value="His_kinase_dom"/>
</dbReference>
<accession>A0A523USN6</accession>
<dbReference type="Pfam" id="PF02518">
    <property type="entry name" value="HATPase_c"/>
    <property type="match status" value="1"/>
</dbReference>
<dbReference type="InterPro" id="IPR003594">
    <property type="entry name" value="HATPase_dom"/>
</dbReference>
<reference evidence="5 6" key="1">
    <citation type="submission" date="2019-03" db="EMBL/GenBank/DDBJ databases">
        <title>Metabolic potential of uncultured bacteria and archaea associated with petroleum seepage in deep-sea sediments.</title>
        <authorList>
            <person name="Dong X."/>
            <person name="Hubert C."/>
        </authorList>
    </citation>
    <scope>NUCLEOTIDE SEQUENCE [LARGE SCALE GENOMIC DNA]</scope>
    <source>
        <strain evidence="5">E44_bin18</strain>
    </source>
</reference>
<dbReference type="Proteomes" id="UP000315525">
    <property type="component" value="Unassembled WGS sequence"/>
</dbReference>
<dbReference type="PROSITE" id="PS50109">
    <property type="entry name" value="HIS_KIN"/>
    <property type="match status" value="1"/>
</dbReference>
<dbReference type="PRINTS" id="PR00344">
    <property type="entry name" value="BCTRLSENSOR"/>
</dbReference>
<organism evidence="5 6">
    <name type="scientific">candidate division TA06 bacterium</name>
    <dbReference type="NCBI Taxonomy" id="2250710"/>
    <lineage>
        <taxon>Bacteria</taxon>
        <taxon>Bacteria division TA06</taxon>
    </lineage>
</organism>
<feature type="region of interest" description="Disordered" evidence="3">
    <location>
        <begin position="145"/>
        <end position="169"/>
    </location>
</feature>
<evidence type="ECO:0000313" key="6">
    <source>
        <dbReference type="Proteomes" id="UP000315525"/>
    </source>
</evidence>
<comment type="catalytic activity">
    <reaction evidence="1">
        <text>ATP + protein L-histidine = ADP + protein N-phospho-L-histidine.</text>
        <dbReference type="EC" id="2.7.13.3"/>
    </reaction>
</comment>
<dbReference type="EMBL" id="SOJN01000080">
    <property type="protein sequence ID" value="TET45562.1"/>
    <property type="molecule type" value="Genomic_DNA"/>
</dbReference>
<dbReference type="PANTHER" id="PTHR43065">
    <property type="entry name" value="SENSOR HISTIDINE KINASE"/>
    <property type="match status" value="1"/>
</dbReference>
<dbReference type="InterPro" id="IPR036890">
    <property type="entry name" value="HATPase_C_sf"/>
</dbReference>
<dbReference type="SUPFAM" id="SSF55874">
    <property type="entry name" value="ATPase domain of HSP90 chaperone/DNA topoisomerase II/histidine kinase"/>
    <property type="match status" value="1"/>
</dbReference>
<dbReference type="InterPro" id="IPR004358">
    <property type="entry name" value="Sig_transdc_His_kin-like_C"/>
</dbReference>
<dbReference type="PANTHER" id="PTHR43065:SF42">
    <property type="entry name" value="TWO-COMPONENT SENSOR PPRA"/>
    <property type="match status" value="1"/>
</dbReference>
<proteinExistence type="predicted"/>
<protein>
    <recommendedName>
        <fullName evidence="2">histidine kinase</fullName>
        <ecNumber evidence="2">2.7.13.3</ecNumber>
    </recommendedName>
</protein>
<dbReference type="EC" id="2.7.13.3" evidence="2"/>
<name>A0A523USN6_UNCT6</name>
<evidence type="ECO:0000256" key="2">
    <source>
        <dbReference type="ARBA" id="ARBA00012438"/>
    </source>
</evidence>
<feature type="domain" description="Histidine kinase" evidence="4">
    <location>
        <begin position="1"/>
        <end position="148"/>
    </location>
</feature>
<gene>
    <name evidence="5" type="ORF">E3J62_07325</name>
</gene>
<comment type="caution">
    <text evidence="5">The sequence shown here is derived from an EMBL/GenBank/DDBJ whole genome shotgun (WGS) entry which is preliminary data.</text>
</comment>
<dbReference type="SMART" id="SM00387">
    <property type="entry name" value="HATPase_c"/>
    <property type="match status" value="1"/>
</dbReference>
<sequence>MLKRVFDEKYPIITSFEPDLCSVNADAGQIQQAVVNMAVNAKGAMPNGREITIRTENVDVDEDYCRIHNYARRGRFVRLLVEDTGVGVDKETLSRIFEPFSSIKKRGKGTGLGLSVVYGIVKHHNGWIDVESTPGQGSCFMVYLPSSSEGPEEEGPEDGSTEALKGKGG</sequence>
<dbReference type="Gene3D" id="3.30.565.10">
    <property type="entry name" value="Histidine kinase-like ATPase, C-terminal domain"/>
    <property type="match status" value="1"/>
</dbReference>
<dbReference type="GO" id="GO:0004673">
    <property type="term" value="F:protein histidine kinase activity"/>
    <property type="evidence" value="ECO:0007669"/>
    <property type="project" value="UniProtKB-EC"/>
</dbReference>
<dbReference type="AlphaFoldDB" id="A0A523USN6"/>
<evidence type="ECO:0000259" key="4">
    <source>
        <dbReference type="PROSITE" id="PS50109"/>
    </source>
</evidence>
<evidence type="ECO:0000256" key="3">
    <source>
        <dbReference type="SAM" id="MobiDB-lite"/>
    </source>
</evidence>